<protein>
    <submittedName>
        <fullName evidence="5">Phage tail tape measure protein</fullName>
    </submittedName>
</protein>
<sequence>MTTGDVGNLRVRLSLDNAQFERSIASMNRTLQAMGQEIRGLQNRGREWGSSIDGLRQKQEAYSRLLEGQQTKVRRLSQEYEKAKQQYGENSVQAERLAVQLNRASAEMDRTQRELNETTAELDRLERELAQSQTAWGKFGAAATAASEKLKAVGDKMTSIGKDLSMKISAPLTALGAGAAKAAIDFESAFAGVRKTVDTSEEGFAKLEKGIRDMAKELPASASDIASVAESAGQLGIAEDKILSFSRTIIDLGESTNMTREQAATEFARFANIVGMSQDNFDRLGSSIVGLGNTMATTEAEIMSMGMRLAAQGAQVGMSEAQIMALAGTMSSLGIQAEMGGTAMTTVLKKIDKSVGLGGASLASFADAAGVTSKEFKKIWETDAISGLDLLIKGLAKTSAEGGNLSEALRDLGIKGIYESDVMMRMAGASDLLSSAVATSTDAWKENTALTNEAEQRYATTASQLAMLKNKVTEVGITFGQILIPMLISVVDKITPMVEKFSEFDESTRKMIIVIGGFVAAIGPVLIVIGTLISSVGTIVGAIGTLSLAIAEAGGLAAFLATKFAFLGTVFAALTSPIGLTVAALVTAAVLIIKYWDPISDFFTTLGTKMVPVFNSITSAVTVFGSKMSEVPSMMMSAWSGAIGTVTGLLASLKEKLSIVTDVVNMSNAMSALKIALESIASVLLMLLGPWGLLISLFLKLYNHTTLLQDVFAMLRGEMSFDEVASNFSTSISDIINNIAELATRLIPLGAEMIVNLINGISNNIGNLSTAFAEILPIIINTLVMIIPQIILLAADIITNLANGITTNLPLIVNAITSLIELITTTISTLIPQLVEVGVSILSTLIEGIVTALPVIIEVVVQLIDTLISTLTATLPLLIDSGLLIIQTLLDGILTALPLILESALNIVLSLVEGITTALPAVIEVGLSVITTLLEGIVGALPTIVEAALTIIIALVGALILLLPKIIEAGIQIIVALVDGLIKAIPAIIEAALTLIVSLVEAIIKLLPQLIDAGIKIVEALVEGLIQIIPQLIEAGITLITELLKAILKLLPQLLSAGAELITALVKGVLSILGQLLTTGGKLILGLLGKILSFTGQLLSAGGTLIGKLVSGILSILGDVVGAGAKLITGLIDKILSFTKNLLSAGKDLVISLKDGVVEKTNDMIKVGKDLVSGLIKGITNMATDAIEAITGVVDGVVNKAKSLLGIKSPSRVFAQIGAWTSEGWAIGIEEKGSMVKDAVSDIALAAQDIAEHYVSEEKKLRKDAADQIAKIEKDKNDSIAKLQRNASESNQKAAQSETQKINAIYAAAKKKKRNLTKDEIAKVQQLRNEASSKRTKNSRDTNEKIAKIEEQAADKIKKIKEKSTKDIVSLDNKMNKDLLEETKRYIDDKKSLDQLSLIEEAHIWEQSMKLFAEGTKERVKAQQEYRKATEAVSKEITAINTDFQNQIQKINDDLVKQEETLTKAYTDAVDKRAQSLVSFKGLFDAFKVEIDVTGEQLIANLHSQVDGFKLWQSEIEKISGRAIDKGLIEELRQMGPNALPQLVALNQLTDSQLQQYSDLYKEKSKLARKQAETELKGMKDDTDKQIKALRDTANKQLTTLGNEWNEKIKSLTKSTSTELSSLEQIGKDAGNGLLQGLSSTATSIQKKAQEIADSVSKTISKALQIKSPSRVMKGFGVNIGEGLVIGMDDMLNKVTNAAGRLASSVEGSMSFTADTNSLNRATSVTTNNTNNTPINITLHYNGAGSERDAFNIVDIVEKELGSRFKNNLRLQGSKG</sequence>
<feature type="transmembrane region" description="Helical" evidence="3">
    <location>
        <begin position="837"/>
        <end position="860"/>
    </location>
</feature>
<dbReference type="NCBIfam" id="TIGR01760">
    <property type="entry name" value="tape_meas_TP901"/>
    <property type="match status" value="1"/>
</dbReference>
<evidence type="ECO:0000256" key="2">
    <source>
        <dbReference type="SAM" id="Coils"/>
    </source>
</evidence>
<keyword evidence="1" id="KW-1188">Viral release from host cell</keyword>
<dbReference type="Proteomes" id="UP001178322">
    <property type="component" value="Chromosome"/>
</dbReference>
<feature type="coiled-coil region" evidence="2">
    <location>
        <begin position="24"/>
        <end position="135"/>
    </location>
</feature>
<dbReference type="SUPFAM" id="SSF48371">
    <property type="entry name" value="ARM repeat"/>
    <property type="match status" value="1"/>
</dbReference>
<dbReference type="Gene3D" id="1.20.120.330">
    <property type="entry name" value="Nucleotidyltransferases domain 2"/>
    <property type="match status" value="1"/>
</dbReference>
<evidence type="ECO:0000259" key="4">
    <source>
        <dbReference type="Pfam" id="PF10145"/>
    </source>
</evidence>
<proteinExistence type="predicted"/>
<feature type="transmembrane region" description="Helical" evidence="3">
    <location>
        <begin position="566"/>
        <end position="593"/>
    </location>
</feature>
<feature type="transmembrane region" description="Helical" evidence="3">
    <location>
        <begin position="975"/>
        <end position="1000"/>
    </location>
</feature>
<keyword evidence="2" id="KW-0175">Coiled coil</keyword>
<evidence type="ECO:0000313" key="5">
    <source>
        <dbReference type="EMBL" id="WHY50254.1"/>
    </source>
</evidence>
<reference evidence="5" key="1">
    <citation type="submission" date="2023-05" db="EMBL/GenBank/DDBJ databases">
        <title>Comparative genomics of Bacillaceae isolates and their secondary metabolite potential.</title>
        <authorList>
            <person name="Song L."/>
            <person name="Nielsen L.J."/>
            <person name="Mohite O."/>
            <person name="Xu X."/>
            <person name="Weber T."/>
            <person name="Kovacs A.T."/>
        </authorList>
    </citation>
    <scope>NUCLEOTIDE SEQUENCE</scope>
    <source>
        <strain evidence="5">LY1</strain>
    </source>
</reference>
<dbReference type="Pfam" id="PF10145">
    <property type="entry name" value="PhageMin_Tail"/>
    <property type="match status" value="1"/>
</dbReference>
<feature type="transmembrane region" description="Helical" evidence="3">
    <location>
        <begin position="919"/>
        <end position="938"/>
    </location>
</feature>
<dbReference type="EMBL" id="CP126101">
    <property type="protein sequence ID" value="WHY50254.1"/>
    <property type="molecule type" value="Genomic_DNA"/>
</dbReference>
<accession>A0AAX3WU44</accession>
<dbReference type="RefSeq" id="WP_283868937.1">
    <property type="nucleotide sequence ID" value="NZ_CP126101.1"/>
</dbReference>
<feature type="transmembrane region" description="Helical" evidence="3">
    <location>
        <begin position="539"/>
        <end position="559"/>
    </location>
</feature>
<gene>
    <name evidence="5" type="ORF">QNH24_18240</name>
</gene>
<feature type="transmembrane region" description="Helical" evidence="3">
    <location>
        <begin position="775"/>
        <end position="799"/>
    </location>
</feature>
<feature type="transmembrane region" description="Helical" evidence="3">
    <location>
        <begin position="811"/>
        <end position="831"/>
    </location>
</feature>
<feature type="transmembrane region" description="Helical" evidence="3">
    <location>
        <begin position="472"/>
        <end position="491"/>
    </location>
</feature>
<keyword evidence="3" id="KW-1133">Transmembrane helix</keyword>
<name>A0AAX3WU44_9BACI</name>
<dbReference type="PANTHER" id="PTHR37813:SF1">
    <property type="entry name" value="FELS-2 PROPHAGE PROTEIN"/>
    <property type="match status" value="1"/>
</dbReference>
<keyword evidence="3" id="KW-0812">Transmembrane</keyword>
<feature type="transmembrane region" description="Helical" evidence="3">
    <location>
        <begin position="675"/>
        <end position="699"/>
    </location>
</feature>
<feature type="domain" description="Phage tail tape measure protein" evidence="4">
    <location>
        <begin position="209"/>
        <end position="398"/>
    </location>
</feature>
<dbReference type="InterPro" id="IPR010090">
    <property type="entry name" value="Phage_tape_meas"/>
</dbReference>
<feature type="transmembrane region" description="Helical" evidence="3">
    <location>
        <begin position="867"/>
        <end position="886"/>
    </location>
</feature>
<dbReference type="InterPro" id="IPR016024">
    <property type="entry name" value="ARM-type_fold"/>
</dbReference>
<feature type="transmembrane region" description="Helical" evidence="3">
    <location>
        <begin position="892"/>
        <end position="912"/>
    </location>
</feature>
<organism evidence="5 6">
    <name type="scientific">Lysinibacillus pakistanensis</name>
    <dbReference type="NCBI Taxonomy" id="759811"/>
    <lineage>
        <taxon>Bacteria</taxon>
        <taxon>Bacillati</taxon>
        <taxon>Bacillota</taxon>
        <taxon>Bacilli</taxon>
        <taxon>Bacillales</taxon>
        <taxon>Bacillaceae</taxon>
        <taxon>Lysinibacillus</taxon>
    </lineage>
</organism>
<feature type="transmembrane region" description="Helical" evidence="3">
    <location>
        <begin position="636"/>
        <end position="654"/>
    </location>
</feature>
<feature type="transmembrane region" description="Helical" evidence="3">
    <location>
        <begin position="512"/>
        <end position="533"/>
    </location>
</feature>
<feature type="coiled-coil region" evidence="2">
    <location>
        <begin position="1255"/>
        <end position="1300"/>
    </location>
</feature>
<feature type="transmembrane region" description="Helical" evidence="3">
    <location>
        <begin position="944"/>
        <end position="963"/>
    </location>
</feature>
<evidence type="ECO:0000256" key="1">
    <source>
        <dbReference type="ARBA" id="ARBA00022612"/>
    </source>
</evidence>
<evidence type="ECO:0000313" key="6">
    <source>
        <dbReference type="Proteomes" id="UP001178322"/>
    </source>
</evidence>
<keyword evidence="3" id="KW-0472">Membrane</keyword>
<dbReference type="PANTHER" id="PTHR37813">
    <property type="entry name" value="FELS-2 PROPHAGE PROTEIN"/>
    <property type="match status" value="1"/>
</dbReference>
<evidence type="ECO:0000256" key="3">
    <source>
        <dbReference type="SAM" id="Phobius"/>
    </source>
</evidence>